<dbReference type="AlphaFoldDB" id="A0AAV1S1P3"/>
<name>A0AAV1S1P3_9ROSI</name>
<organism evidence="1 2">
    <name type="scientific">Dovyalis caffra</name>
    <dbReference type="NCBI Taxonomy" id="77055"/>
    <lineage>
        <taxon>Eukaryota</taxon>
        <taxon>Viridiplantae</taxon>
        <taxon>Streptophyta</taxon>
        <taxon>Embryophyta</taxon>
        <taxon>Tracheophyta</taxon>
        <taxon>Spermatophyta</taxon>
        <taxon>Magnoliopsida</taxon>
        <taxon>eudicotyledons</taxon>
        <taxon>Gunneridae</taxon>
        <taxon>Pentapetalae</taxon>
        <taxon>rosids</taxon>
        <taxon>fabids</taxon>
        <taxon>Malpighiales</taxon>
        <taxon>Salicaceae</taxon>
        <taxon>Flacourtieae</taxon>
        <taxon>Dovyalis</taxon>
    </lineage>
</organism>
<evidence type="ECO:0000313" key="1">
    <source>
        <dbReference type="EMBL" id="CAK7342390.1"/>
    </source>
</evidence>
<sequence>MKLCQEGRVRSYLGVVYLKEAHPKVFGLTLGALKAIEIVNSQLELKTIVAFTLLVVNCLHQHASVRRWSCCPQQDEKVMQLAVPNCKNANGGSWQYVLTKEKVGANSNKKIDTLGEFVGMTVLINSNSGLTLHACDHETKRAIWVMTDVHLDTHYSTLNEPNIENSVLGVSYGRKFISEGSLCGKKRRCLSLYRGRLHAVTVTWHHDLCETKSSSVL</sequence>
<keyword evidence="2" id="KW-1185">Reference proteome</keyword>
<comment type="caution">
    <text evidence="1">The sequence shown here is derived from an EMBL/GenBank/DDBJ whole genome shotgun (WGS) entry which is preliminary data.</text>
</comment>
<proteinExistence type="predicted"/>
<protein>
    <submittedName>
        <fullName evidence="1">Uncharacterized protein</fullName>
    </submittedName>
</protein>
<dbReference type="EMBL" id="CAWUPB010001160">
    <property type="protein sequence ID" value="CAK7342390.1"/>
    <property type="molecule type" value="Genomic_DNA"/>
</dbReference>
<dbReference type="Proteomes" id="UP001314170">
    <property type="component" value="Unassembled WGS sequence"/>
</dbReference>
<accession>A0AAV1S1P3</accession>
<gene>
    <name evidence="1" type="ORF">DCAF_LOCUS16769</name>
</gene>
<reference evidence="1 2" key="1">
    <citation type="submission" date="2024-01" db="EMBL/GenBank/DDBJ databases">
        <authorList>
            <person name="Waweru B."/>
        </authorList>
    </citation>
    <scope>NUCLEOTIDE SEQUENCE [LARGE SCALE GENOMIC DNA]</scope>
</reference>
<evidence type="ECO:0000313" key="2">
    <source>
        <dbReference type="Proteomes" id="UP001314170"/>
    </source>
</evidence>